<protein>
    <submittedName>
        <fullName evidence="1">Uncharacterized protein</fullName>
    </submittedName>
</protein>
<geneLocation type="plasmid" evidence="1 2">
    <name>pJFP838A</name>
</geneLocation>
<evidence type="ECO:0000313" key="1">
    <source>
        <dbReference type="EMBL" id="AMN30936.1"/>
    </source>
</evidence>
<dbReference type="Proteomes" id="UP000070260">
    <property type="component" value="Plasmid pJFP838A"/>
</dbReference>
<dbReference type="PATRIC" id="fig|1502.177.peg.3226"/>
<reference evidence="1 2" key="1">
    <citation type="journal article" date="2016" name="PLoS ONE">
        <title>Plasmid Characterization and Chromosome Analysis of Two netF+ Clostridium perfringens Isolates Associated with Foal and Canine Necrotizing Enteritis.</title>
        <authorList>
            <person name="Mehdizadeh Gohari I."/>
            <person name="Kropinski A.M."/>
            <person name="Weese S.J."/>
            <person name="Parreira V.R."/>
            <person name="Whitehead A.E."/>
            <person name="Boerlin P."/>
            <person name="Prescott J.F."/>
        </authorList>
    </citation>
    <scope>NUCLEOTIDE SEQUENCE [LARGE SCALE GENOMIC DNA]</scope>
    <source>
        <strain evidence="1 2">JP838</strain>
        <plasmid evidence="2">Plasmid pJFP838A</plasmid>
    </source>
</reference>
<dbReference type="RefSeq" id="WP_061429547.1">
    <property type="nucleotide sequence ID" value="NZ_CATNZX010000001.1"/>
</dbReference>
<organism evidence="1 2">
    <name type="scientific">Clostridium perfringens</name>
    <dbReference type="NCBI Taxonomy" id="1502"/>
    <lineage>
        <taxon>Bacteria</taxon>
        <taxon>Bacillati</taxon>
        <taxon>Bacillota</taxon>
        <taxon>Clostridia</taxon>
        <taxon>Eubacteriales</taxon>
        <taxon>Clostridiaceae</taxon>
        <taxon>Clostridium</taxon>
    </lineage>
</organism>
<dbReference type="EMBL" id="CP013615">
    <property type="protein sequence ID" value="AMN30936.1"/>
    <property type="molecule type" value="Genomic_DNA"/>
</dbReference>
<dbReference type="AlphaFoldDB" id="A0A140GQX7"/>
<keyword evidence="1" id="KW-0614">Plasmid</keyword>
<name>A0A140GQX7_CLOPF</name>
<proteinExistence type="predicted"/>
<accession>A0A140GQX7</accession>
<evidence type="ECO:0000313" key="2">
    <source>
        <dbReference type="Proteomes" id="UP000070260"/>
    </source>
</evidence>
<sequence length="149" mass="17705">MNISKDLKFDKINSVIACSWDDVDYELSRLFEKLEFNSSIYAELERSENQFLITIDSIQKDELIKLLEVSNIGKENIEKRNITFEDYIEEIYSEDDMKCCFDYKEDNYKIISALYKELYKTDIEIIESLCNFEYFAVVVSQKAKIINIH</sequence>
<gene>
    <name evidence="1" type="ORF">JFP838_pA0020</name>
</gene>